<dbReference type="GO" id="GO:0005506">
    <property type="term" value="F:iron ion binding"/>
    <property type="evidence" value="ECO:0007669"/>
    <property type="project" value="InterPro"/>
</dbReference>
<evidence type="ECO:0000259" key="2">
    <source>
        <dbReference type="Pfam" id="PF01592"/>
    </source>
</evidence>
<dbReference type="SUPFAM" id="SSF82649">
    <property type="entry name" value="SufE/NifU"/>
    <property type="match status" value="1"/>
</dbReference>
<evidence type="ECO:0000256" key="1">
    <source>
        <dbReference type="SAM" id="MobiDB-lite"/>
    </source>
</evidence>
<dbReference type="GO" id="GO:0016226">
    <property type="term" value="P:iron-sulfur cluster assembly"/>
    <property type="evidence" value="ECO:0007669"/>
    <property type="project" value="InterPro"/>
</dbReference>
<dbReference type="AlphaFoldDB" id="A0A7W9ZFP8"/>
<feature type="region of interest" description="Disordered" evidence="1">
    <location>
        <begin position="146"/>
        <end position="173"/>
    </location>
</feature>
<accession>A0A7W9ZFP8</accession>
<evidence type="ECO:0000313" key="3">
    <source>
        <dbReference type="EMBL" id="MBB6210395.1"/>
    </source>
</evidence>
<feature type="domain" description="NIF system FeS cluster assembly NifU N-terminal" evidence="2">
    <location>
        <begin position="31"/>
        <end position="92"/>
    </location>
</feature>
<gene>
    <name evidence="3" type="ORF">FHS48_001810</name>
</gene>
<protein>
    <submittedName>
        <fullName evidence="3">NifU-like protein involved in Fe-S cluster formation</fullName>
    </submittedName>
</protein>
<evidence type="ECO:0000313" key="4">
    <source>
        <dbReference type="Proteomes" id="UP000544872"/>
    </source>
</evidence>
<keyword evidence="4" id="KW-1185">Reference proteome</keyword>
<organism evidence="3 4">
    <name type="scientific">Novispirillum itersonii</name>
    <name type="common">Aquaspirillum itersonii</name>
    <dbReference type="NCBI Taxonomy" id="189"/>
    <lineage>
        <taxon>Bacteria</taxon>
        <taxon>Pseudomonadati</taxon>
        <taxon>Pseudomonadota</taxon>
        <taxon>Alphaproteobacteria</taxon>
        <taxon>Rhodospirillales</taxon>
        <taxon>Novispirillaceae</taxon>
        <taxon>Novispirillum</taxon>
    </lineage>
</organism>
<reference evidence="3 4" key="1">
    <citation type="submission" date="2020-08" db="EMBL/GenBank/DDBJ databases">
        <title>Genomic Encyclopedia of Type Strains, Phase IV (KMG-IV): sequencing the most valuable type-strain genomes for metagenomic binning, comparative biology and taxonomic classification.</title>
        <authorList>
            <person name="Goeker M."/>
        </authorList>
    </citation>
    <scope>NUCLEOTIDE SEQUENCE [LARGE SCALE GENOMIC DNA]</scope>
    <source>
        <strain evidence="3 4">DSM 11590</strain>
    </source>
</reference>
<sequence>MDDALLDLYSARMKALGTEVREDRRLPAPTVTVKRRSPLCGSQITLDLLLDDAGRVAATGYAVRACALSAAASAIVITAAVGCDVVELRQIRDLVRAMLKGEEVTFPGGRWADLEILRPAQMVRSRHGSAMLPFEAAVEALERAPETGLETGLETGSGTTPENEFSPAAGGTA</sequence>
<comment type="caution">
    <text evidence="3">The sequence shown here is derived from an EMBL/GenBank/DDBJ whole genome shotgun (WGS) entry which is preliminary data.</text>
</comment>
<dbReference type="Pfam" id="PF01592">
    <property type="entry name" value="NifU_N"/>
    <property type="match status" value="1"/>
</dbReference>
<dbReference type="InterPro" id="IPR002871">
    <property type="entry name" value="NIF_FeS_clus_asmbl_NifU_N"/>
</dbReference>
<proteinExistence type="predicted"/>
<name>A0A7W9ZFP8_NOVIT</name>
<dbReference type="Gene3D" id="3.90.1010.10">
    <property type="match status" value="1"/>
</dbReference>
<feature type="compositionally biased region" description="Low complexity" evidence="1">
    <location>
        <begin position="146"/>
        <end position="162"/>
    </location>
</feature>
<dbReference type="EMBL" id="JACIIX010000005">
    <property type="protein sequence ID" value="MBB6210395.1"/>
    <property type="molecule type" value="Genomic_DNA"/>
</dbReference>
<dbReference type="GO" id="GO:0051536">
    <property type="term" value="F:iron-sulfur cluster binding"/>
    <property type="evidence" value="ECO:0007669"/>
    <property type="project" value="InterPro"/>
</dbReference>
<dbReference type="Proteomes" id="UP000544872">
    <property type="component" value="Unassembled WGS sequence"/>
</dbReference>
<dbReference type="RefSeq" id="WP_184263222.1">
    <property type="nucleotide sequence ID" value="NZ_JACIIX010000005.1"/>
</dbReference>